<evidence type="ECO:0000313" key="1">
    <source>
        <dbReference type="EMBL" id="SJL10485.1"/>
    </source>
</evidence>
<name>A0A284RP39_ARMOS</name>
<organism evidence="1 2">
    <name type="scientific">Armillaria ostoyae</name>
    <name type="common">Armillaria root rot fungus</name>
    <dbReference type="NCBI Taxonomy" id="47428"/>
    <lineage>
        <taxon>Eukaryota</taxon>
        <taxon>Fungi</taxon>
        <taxon>Dikarya</taxon>
        <taxon>Basidiomycota</taxon>
        <taxon>Agaricomycotina</taxon>
        <taxon>Agaricomycetes</taxon>
        <taxon>Agaricomycetidae</taxon>
        <taxon>Agaricales</taxon>
        <taxon>Marasmiineae</taxon>
        <taxon>Physalacriaceae</taxon>
        <taxon>Armillaria</taxon>
    </lineage>
</organism>
<dbReference type="AlphaFoldDB" id="A0A284RP39"/>
<dbReference type="Proteomes" id="UP000219338">
    <property type="component" value="Unassembled WGS sequence"/>
</dbReference>
<evidence type="ECO:0000313" key="2">
    <source>
        <dbReference type="Proteomes" id="UP000219338"/>
    </source>
</evidence>
<protein>
    <submittedName>
        <fullName evidence="1">Uncharacterized protein</fullName>
    </submittedName>
</protein>
<proteinExistence type="predicted"/>
<accession>A0A284RP39</accession>
<dbReference type="EMBL" id="FUEG01000012">
    <property type="protein sequence ID" value="SJL10485.1"/>
    <property type="molecule type" value="Genomic_DNA"/>
</dbReference>
<sequence length="149" mass="16135">MAAPNFTPLFQPIFVAAEDNHGPNDIDACIRLLNEQLEAYRVGPYRPVVTETDMDPSINAVVDALNFSSATITAGLNKLIASFVELQQTTKLFPLRIANGCASPDTPLLYPDGHVGGPPGFLPITKKEALCITGMSSLMLRTYKLTSIR</sequence>
<reference evidence="2" key="1">
    <citation type="journal article" date="2017" name="Nat. Ecol. Evol.">
        <title>Genome expansion and lineage-specific genetic innovations in the forest pathogenic fungi Armillaria.</title>
        <authorList>
            <person name="Sipos G."/>
            <person name="Prasanna A.N."/>
            <person name="Walter M.C."/>
            <person name="O'Connor E."/>
            <person name="Balint B."/>
            <person name="Krizsan K."/>
            <person name="Kiss B."/>
            <person name="Hess J."/>
            <person name="Varga T."/>
            <person name="Slot J."/>
            <person name="Riley R."/>
            <person name="Boka B."/>
            <person name="Rigling D."/>
            <person name="Barry K."/>
            <person name="Lee J."/>
            <person name="Mihaltcheva S."/>
            <person name="LaButti K."/>
            <person name="Lipzen A."/>
            <person name="Waldron R."/>
            <person name="Moloney N.M."/>
            <person name="Sperisen C."/>
            <person name="Kredics L."/>
            <person name="Vagvoelgyi C."/>
            <person name="Patrignani A."/>
            <person name="Fitzpatrick D."/>
            <person name="Nagy I."/>
            <person name="Doyle S."/>
            <person name="Anderson J.B."/>
            <person name="Grigoriev I.V."/>
            <person name="Gueldener U."/>
            <person name="Muensterkoetter M."/>
            <person name="Nagy L.G."/>
        </authorList>
    </citation>
    <scope>NUCLEOTIDE SEQUENCE [LARGE SCALE GENOMIC DNA]</scope>
    <source>
        <strain evidence="2">C18/9</strain>
    </source>
</reference>
<keyword evidence="2" id="KW-1185">Reference proteome</keyword>
<gene>
    <name evidence="1" type="ORF">ARMOST_13871</name>
</gene>
<dbReference type="OrthoDB" id="10440062at2759"/>